<keyword evidence="5" id="KW-1185">Reference proteome</keyword>
<dbReference type="OrthoDB" id="6369810at2759"/>
<dbReference type="InterPro" id="IPR016186">
    <property type="entry name" value="C-type_lectin-like/link_sf"/>
</dbReference>
<feature type="domain" description="C-type lectin" evidence="3">
    <location>
        <begin position="176"/>
        <end position="338"/>
    </location>
</feature>
<dbReference type="InterPro" id="IPR001304">
    <property type="entry name" value="C-type_lectin-like"/>
</dbReference>
<dbReference type="CDD" id="cd00037">
    <property type="entry name" value="CLECT"/>
    <property type="match status" value="1"/>
</dbReference>
<protein>
    <recommendedName>
        <fullName evidence="3">C-type lectin domain-containing protein</fullName>
    </recommendedName>
</protein>
<dbReference type="PROSITE" id="PS50041">
    <property type="entry name" value="C_TYPE_LECTIN_2"/>
    <property type="match status" value="1"/>
</dbReference>
<dbReference type="Proteomes" id="UP000625711">
    <property type="component" value="Unassembled WGS sequence"/>
</dbReference>
<dbReference type="PANTHER" id="PTHR21407">
    <property type="entry name" value="RE43931P-RELATED"/>
    <property type="match status" value="1"/>
</dbReference>
<keyword evidence="1" id="KW-1015">Disulfide bond</keyword>
<dbReference type="SUPFAM" id="SSF56436">
    <property type="entry name" value="C-type lectin-like"/>
    <property type="match status" value="1"/>
</dbReference>
<dbReference type="SMART" id="SM00034">
    <property type="entry name" value="CLECT"/>
    <property type="match status" value="1"/>
</dbReference>
<dbReference type="Gene3D" id="3.10.100.10">
    <property type="entry name" value="Mannose-Binding Protein A, subunit A"/>
    <property type="match status" value="1"/>
</dbReference>
<dbReference type="InterPro" id="IPR018378">
    <property type="entry name" value="C-type_lectin_CS"/>
</dbReference>
<dbReference type="PANTHER" id="PTHR21407:SF5">
    <property type="entry name" value="HL04814P"/>
    <property type="match status" value="1"/>
</dbReference>
<evidence type="ECO:0000256" key="2">
    <source>
        <dbReference type="SAM" id="MobiDB-lite"/>
    </source>
</evidence>
<accession>A0A834INY2</accession>
<dbReference type="PROSITE" id="PS00615">
    <property type="entry name" value="C_TYPE_LECTIN_1"/>
    <property type="match status" value="1"/>
</dbReference>
<gene>
    <name evidence="4" type="ORF">GWI33_004833</name>
</gene>
<organism evidence="4 5">
    <name type="scientific">Rhynchophorus ferrugineus</name>
    <name type="common">Red palm weevil</name>
    <name type="synonym">Curculio ferrugineus</name>
    <dbReference type="NCBI Taxonomy" id="354439"/>
    <lineage>
        <taxon>Eukaryota</taxon>
        <taxon>Metazoa</taxon>
        <taxon>Ecdysozoa</taxon>
        <taxon>Arthropoda</taxon>
        <taxon>Hexapoda</taxon>
        <taxon>Insecta</taxon>
        <taxon>Pterygota</taxon>
        <taxon>Neoptera</taxon>
        <taxon>Endopterygota</taxon>
        <taxon>Coleoptera</taxon>
        <taxon>Polyphaga</taxon>
        <taxon>Cucujiformia</taxon>
        <taxon>Curculionidae</taxon>
        <taxon>Dryophthorinae</taxon>
        <taxon>Rhynchophorus</taxon>
    </lineage>
</organism>
<comment type="caution">
    <text evidence="4">The sequence shown here is derived from an EMBL/GenBank/DDBJ whole genome shotgun (WGS) entry which is preliminary data.</text>
</comment>
<dbReference type="EMBL" id="JAACXV010000244">
    <property type="protein sequence ID" value="KAF7281350.1"/>
    <property type="molecule type" value="Genomic_DNA"/>
</dbReference>
<dbReference type="InterPro" id="IPR016187">
    <property type="entry name" value="CTDL_fold"/>
</dbReference>
<evidence type="ECO:0000313" key="4">
    <source>
        <dbReference type="EMBL" id="KAF7281350.1"/>
    </source>
</evidence>
<sequence>MHFHYLHLYHTVTSEARAPWSFTAASSRSRLIEPNRVPFGVSSFEKSVEKSERTTEVGGSGEGDGAVVRPEMVSAPPNAGHRDGSLAIDIKMKAALTAKISQLVTIARGKHRDVRDFRSEWDPNGMKIVYLVACVCIAAVITPVLSQTRPVSNRPGRFLSLPNPQKCANRPKQFFYRGHNYFFSGHVPALANRKMDWLDGRNLCREYCMDLVSLETQEENNMIFRLIQQNDVPFIWTSGRLCDFKGCENRPDLEPKNIYGWFWSANREKMAPTSQVPSGWGYNPWSSTGHKKQRQPDNAEFDINGTTESCMSILNNVYNDGIAWHDVACYHEKPVVCEDSEELLNYVRSTNPGLRL</sequence>
<name>A0A834INY2_RHYFE</name>
<proteinExistence type="predicted"/>
<feature type="region of interest" description="Disordered" evidence="2">
    <location>
        <begin position="50"/>
        <end position="69"/>
    </location>
</feature>
<evidence type="ECO:0000259" key="3">
    <source>
        <dbReference type="PROSITE" id="PS50041"/>
    </source>
</evidence>
<dbReference type="AlphaFoldDB" id="A0A834INY2"/>
<evidence type="ECO:0000256" key="1">
    <source>
        <dbReference type="ARBA" id="ARBA00023157"/>
    </source>
</evidence>
<reference evidence="4" key="1">
    <citation type="submission" date="2020-08" db="EMBL/GenBank/DDBJ databases">
        <title>Genome sequencing and assembly of the red palm weevil Rhynchophorus ferrugineus.</title>
        <authorList>
            <person name="Dias G.B."/>
            <person name="Bergman C.M."/>
            <person name="Manee M."/>
        </authorList>
    </citation>
    <scope>NUCLEOTIDE SEQUENCE</scope>
    <source>
        <strain evidence="4">AA-2017</strain>
        <tissue evidence="4">Whole larva</tissue>
    </source>
</reference>
<evidence type="ECO:0000313" key="5">
    <source>
        <dbReference type="Proteomes" id="UP000625711"/>
    </source>
</evidence>